<feature type="transmembrane region" description="Helical" evidence="6">
    <location>
        <begin position="322"/>
        <end position="339"/>
    </location>
</feature>
<dbReference type="AlphaFoldDB" id="W3VPU5"/>
<feature type="domain" description="Peroxin/Ferlin" evidence="8">
    <location>
        <begin position="693"/>
        <end position="726"/>
    </location>
</feature>
<dbReference type="Pfam" id="PF06398">
    <property type="entry name" value="Pex24p"/>
    <property type="match status" value="1"/>
</dbReference>
<dbReference type="PANTHER" id="PTHR31679:SF2">
    <property type="entry name" value="PEROXISOMAL MEMBRANE PROTEIN PEX30-RELATED"/>
    <property type="match status" value="1"/>
</dbReference>
<dbReference type="PANTHER" id="PTHR31679">
    <property type="entry name" value="PEROXISOMAL MEMBRANE PROTEIN PEX30-RELATED"/>
    <property type="match status" value="1"/>
</dbReference>
<evidence type="ECO:0000313" key="10">
    <source>
        <dbReference type="Proteomes" id="UP000019462"/>
    </source>
</evidence>
<keyword evidence="10" id="KW-1185">Reference proteome</keyword>
<accession>W3VPU5</accession>
<dbReference type="GO" id="GO:0012505">
    <property type="term" value="C:endomembrane system"/>
    <property type="evidence" value="ECO:0007669"/>
    <property type="project" value="UniProtKB-SubCell"/>
</dbReference>
<feature type="transmembrane region" description="Helical" evidence="6">
    <location>
        <begin position="345"/>
        <end position="365"/>
    </location>
</feature>
<dbReference type="GO" id="GO:0007031">
    <property type="term" value="P:peroxisome organization"/>
    <property type="evidence" value="ECO:0007669"/>
    <property type="project" value="TreeGrafter"/>
</dbReference>
<sequence>MLQTSSRKQGKIEIKRDQARSTLWWSLLPIPNCEWRDDVTSKTPRKSSTSARRRFCYVRKSGKEIRAFTQRRFQAKSEPCVASKGQQQTARGKRRGRSTDAPTHRPSITTTTIIHTHASDQLCVCFIMSSSPTTPIKKEKEASPPSLVTNTARIPSTSFTAASSLSASFEPLSSTEILERVPSPVLRLAAALGPAIHAVHRLVRLATWTGGKRSTSGSVLLLVGFWLACAFGYELLRYAPQLVVLAWIAVAGLRRQLAFARPRTHSPAKSLDAHTLVSAATINATLLELSELADVWSSFSSHVLVPAVQLVSWDPSPMNTRAVAAFLILTWPLWLLAVLPLRESGFPSLVLPVSGAGIIASIAAWNRFVFDRILNLIGPDHLTALHAKAAPVYAHVDRASALLARTPLPVVYAHLSAIAAKVRWEQWTEFNLTLLPPYPIGALSVRSLVCIVGTVALTWCSPWCALVRQAIWKSATIRRIVRGTGRVLSGQTSPRQAYGKGNLDDEDGKAAAAGAGDDKTVRHEDVVYQFSIFENQRWWVGLDWTAALLPQERPSWSDESNSPVSPPSSFSLPATKIMLTPAPTPEDPKAFTRRTIKWAWVDAEWSIAGVSSRGYYPSSVYKGSAKDAAIQSAHALGDKDALNAAKQGYLGDALNRIRARTDKDKDKEDVGDVGTTVHRVDGSEEEWDVDADGWQYGDNAWDKMSNKSGMGRYTRRRKWLRRAVLLELVEYGVHGPTPSSPSASAPKAEAATSEVEKVDGIDPVTPPSTDADVAPASTADASSSPSSALGGKRPSISDRLAKAAS</sequence>
<feature type="region of interest" description="Disordered" evidence="5">
    <location>
        <begin position="732"/>
        <end position="805"/>
    </location>
</feature>
<organism evidence="9 10">
    <name type="scientific">Moesziomyces aphidis</name>
    <name type="common">Pseudozyma aphidis</name>
    <dbReference type="NCBI Taxonomy" id="84754"/>
    <lineage>
        <taxon>Eukaryota</taxon>
        <taxon>Fungi</taxon>
        <taxon>Dikarya</taxon>
        <taxon>Basidiomycota</taxon>
        <taxon>Ustilaginomycotina</taxon>
        <taxon>Ustilaginomycetes</taxon>
        <taxon>Ustilaginales</taxon>
        <taxon>Ustilaginaceae</taxon>
        <taxon>Moesziomyces</taxon>
    </lineage>
</organism>
<keyword evidence="2 6" id="KW-0812">Transmembrane</keyword>
<dbReference type="EMBL" id="AWNI01000009">
    <property type="protein sequence ID" value="ETS62796.1"/>
    <property type="molecule type" value="Genomic_DNA"/>
</dbReference>
<evidence type="ECO:0000259" key="8">
    <source>
        <dbReference type="SMART" id="SM00694"/>
    </source>
</evidence>
<evidence type="ECO:0000256" key="6">
    <source>
        <dbReference type="SAM" id="Phobius"/>
    </source>
</evidence>
<dbReference type="HOGENOM" id="CLU_388365_0_0_1"/>
<dbReference type="InterPro" id="IPR006614">
    <property type="entry name" value="Peroxin/Ferlin"/>
</dbReference>
<comment type="subcellular location">
    <subcellularLocation>
        <location evidence="1">Endomembrane system</location>
        <topology evidence="1">Multi-pass membrane protein</topology>
    </subcellularLocation>
</comment>
<name>W3VPU5_MOEAP</name>
<comment type="caution">
    <text evidence="9">The sequence shown here is derived from an EMBL/GenBank/DDBJ whole genome shotgun (WGS) entry which is preliminary data.</text>
</comment>
<feature type="region of interest" description="Disordered" evidence="5">
    <location>
        <begin position="76"/>
        <end position="108"/>
    </location>
</feature>
<feature type="compositionally biased region" description="Basic and acidic residues" evidence="5">
    <location>
        <begin position="795"/>
        <end position="805"/>
    </location>
</feature>
<evidence type="ECO:0000256" key="1">
    <source>
        <dbReference type="ARBA" id="ARBA00004127"/>
    </source>
</evidence>
<keyword evidence="3 6" id="KW-1133">Transmembrane helix</keyword>
<reference evidence="9 10" key="1">
    <citation type="journal article" date="2014" name="Genome Announc.">
        <title>Genome sequence of the basidiomycetous fungus Pseudozyma aphidis DSM70725, an efficient producer of biosurfactant mannosylerythritol lipids.</title>
        <authorList>
            <person name="Lorenz S."/>
            <person name="Guenther M."/>
            <person name="Grumaz C."/>
            <person name="Rupp S."/>
            <person name="Zibek S."/>
            <person name="Sohn K."/>
        </authorList>
    </citation>
    <scope>NUCLEOTIDE SEQUENCE [LARGE SCALE GENOMIC DNA]</scope>
    <source>
        <strain evidence="10">ATCC 32657 / CBS 517.83 / DSM 70725 / JCM 10318 / NBRC 10182 / NRRL Y-7954 / St-0401</strain>
    </source>
</reference>
<dbReference type="InterPro" id="IPR052646">
    <property type="entry name" value="Peroxisomal_PEX28-32"/>
</dbReference>
<gene>
    <name evidence="9" type="ORF">PaG_02545</name>
</gene>
<evidence type="ECO:0000256" key="2">
    <source>
        <dbReference type="ARBA" id="ARBA00022692"/>
    </source>
</evidence>
<evidence type="ECO:0000256" key="5">
    <source>
        <dbReference type="SAM" id="MobiDB-lite"/>
    </source>
</evidence>
<feature type="transmembrane region" description="Helical" evidence="6">
    <location>
        <begin position="214"/>
        <end position="233"/>
    </location>
</feature>
<feature type="domain" description="Peroxin/Ferlin" evidence="7">
    <location>
        <begin position="525"/>
        <end position="608"/>
    </location>
</feature>
<dbReference type="SMART" id="SM00693">
    <property type="entry name" value="DysFN"/>
    <property type="match status" value="1"/>
</dbReference>
<dbReference type="InterPro" id="IPR010482">
    <property type="entry name" value="TECPR1-like_DysF"/>
</dbReference>
<dbReference type="SMART" id="SM00694">
    <property type="entry name" value="DysFC"/>
    <property type="match status" value="1"/>
</dbReference>
<proteinExistence type="predicted"/>
<evidence type="ECO:0000256" key="4">
    <source>
        <dbReference type="ARBA" id="ARBA00023136"/>
    </source>
</evidence>
<feature type="compositionally biased region" description="Low complexity" evidence="5">
    <location>
        <begin position="768"/>
        <end position="788"/>
    </location>
</feature>
<evidence type="ECO:0000256" key="3">
    <source>
        <dbReference type="ARBA" id="ARBA00022989"/>
    </source>
</evidence>
<evidence type="ECO:0000259" key="7">
    <source>
        <dbReference type="SMART" id="SM00693"/>
    </source>
</evidence>
<feature type="region of interest" description="Disordered" evidence="5">
    <location>
        <begin position="489"/>
        <end position="516"/>
    </location>
</feature>
<protein>
    <recommendedName>
        <fullName evidence="7 8">Peroxin/Ferlin domain-containing protein</fullName>
    </recommendedName>
</protein>
<dbReference type="GO" id="GO:0005778">
    <property type="term" value="C:peroxisomal membrane"/>
    <property type="evidence" value="ECO:0007669"/>
    <property type="project" value="UniProtKB-ARBA"/>
</dbReference>
<keyword evidence="4 6" id="KW-0472">Membrane</keyword>
<evidence type="ECO:0000313" key="9">
    <source>
        <dbReference type="EMBL" id="ETS62796.1"/>
    </source>
</evidence>
<dbReference type="OrthoDB" id="5586090at2759"/>
<dbReference type="Proteomes" id="UP000019462">
    <property type="component" value="Unassembled WGS sequence"/>
</dbReference>
<feature type="compositionally biased region" description="Low complexity" evidence="5">
    <location>
        <begin position="736"/>
        <end position="753"/>
    </location>
</feature>